<dbReference type="AlphaFoldDB" id="A0A090I6N0"/>
<proteinExistence type="predicted"/>
<dbReference type="EMBL" id="LN515531">
    <property type="protein sequence ID" value="CEA12717.1"/>
    <property type="molecule type" value="Genomic_DNA"/>
</dbReference>
<dbReference type="KEGG" id="mfi:DSM1535_0354"/>
<evidence type="ECO:0000313" key="2">
    <source>
        <dbReference type="EMBL" id="CEA12717.1"/>
    </source>
</evidence>
<dbReference type="EMBL" id="JADIIL010000013">
    <property type="protein sequence ID" value="MBF4474407.1"/>
    <property type="molecule type" value="Genomic_DNA"/>
</dbReference>
<evidence type="ECO:0000256" key="1">
    <source>
        <dbReference type="SAM" id="Phobius"/>
    </source>
</evidence>
<organism evidence="2">
    <name type="scientific">Methanobacterium formicicum</name>
    <dbReference type="NCBI Taxonomy" id="2162"/>
    <lineage>
        <taxon>Archaea</taxon>
        <taxon>Methanobacteriati</taxon>
        <taxon>Methanobacteriota</taxon>
        <taxon>Methanomada group</taxon>
        <taxon>Methanobacteria</taxon>
        <taxon>Methanobacteriales</taxon>
        <taxon>Methanobacteriaceae</taxon>
        <taxon>Methanobacterium</taxon>
    </lineage>
</organism>
<protein>
    <submittedName>
        <fullName evidence="2">Putative membrane protein</fullName>
    </submittedName>
</protein>
<reference evidence="3" key="2">
    <citation type="submission" date="2020-10" db="EMBL/GenBank/DDBJ databases">
        <title>Dehalococcoides mccartyi of a TCE/Cr reducing biochatode.</title>
        <authorList>
            <person name="Matturro B."/>
        </authorList>
    </citation>
    <scope>NUCLEOTIDE SEQUENCE</scope>
    <source>
        <strain evidence="3">Bin2</strain>
    </source>
</reference>
<keyword evidence="1" id="KW-0812">Transmembrane</keyword>
<gene>
    <name evidence="2" type="ORF">DSM1535_0354</name>
    <name evidence="3" type="ORF">ISP06_02900</name>
</gene>
<keyword evidence="1" id="KW-1133">Transmembrane helix</keyword>
<accession>A0A090I6N0</accession>
<keyword evidence="1" id="KW-0472">Membrane</keyword>
<evidence type="ECO:0000313" key="3">
    <source>
        <dbReference type="EMBL" id="MBF4474407.1"/>
    </source>
</evidence>
<name>A0A090I6N0_METFO</name>
<dbReference type="PATRIC" id="fig|2162.9.peg.370"/>
<dbReference type="RefSeq" id="WP_048072022.1">
    <property type="nucleotide sequence ID" value="NZ_CALCVY010000285.1"/>
</dbReference>
<dbReference type="Proteomes" id="UP000606900">
    <property type="component" value="Unassembled WGS sequence"/>
</dbReference>
<sequence length="176" mass="20291">MDEVSSRLVVSIVFLLWIVIGLSGYFNVANTNNNSSTEYSISDSHFKIYDWWLISSDSTNNSLIFDNQFPTNFESKTITLCVTQYANESMFESELQSSDSSLDRIVIKDENMTIGGINVKFINCTNTNGTKTFQNYYFQKNNKYYSINVKYWTYPLNELYDNAVKITVELIISTIN</sequence>
<feature type="transmembrane region" description="Helical" evidence="1">
    <location>
        <begin position="7"/>
        <end position="26"/>
    </location>
</feature>
<reference evidence="2" key="1">
    <citation type="submission" date="2014-08" db="EMBL/GenBank/DDBJ databases">
        <authorList>
            <person name="Wibberg D."/>
        </authorList>
    </citation>
    <scope>NUCLEOTIDE SEQUENCE</scope>
</reference>